<dbReference type="InterPro" id="IPR028098">
    <property type="entry name" value="Glyco_trans_4-like_N"/>
</dbReference>
<dbReference type="Gene3D" id="3.40.50.2000">
    <property type="entry name" value="Glycogen Phosphorylase B"/>
    <property type="match status" value="2"/>
</dbReference>
<dbReference type="Pfam" id="PF00534">
    <property type="entry name" value="Glycos_transf_1"/>
    <property type="match status" value="1"/>
</dbReference>
<gene>
    <name evidence="3" type="ordered locus">Acear_1125</name>
</gene>
<dbReference type="GO" id="GO:0016757">
    <property type="term" value="F:glycosyltransferase activity"/>
    <property type="evidence" value="ECO:0007669"/>
    <property type="project" value="InterPro"/>
</dbReference>
<dbReference type="eggNOG" id="COG0438">
    <property type="taxonomic scope" value="Bacteria"/>
</dbReference>
<dbReference type="Pfam" id="PF13439">
    <property type="entry name" value="Glyco_transf_4"/>
    <property type="match status" value="1"/>
</dbReference>
<evidence type="ECO:0000259" key="2">
    <source>
        <dbReference type="Pfam" id="PF13439"/>
    </source>
</evidence>
<dbReference type="STRING" id="574087.Acear_1125"/>
<feature type="domain" description="Glycosyltransferase subfamily 4-like N-terminal" evidence="2">
    <location>
        <begin position="14"/>
        <end position="185"/>
    </location>
</feature>
<accession>D9QQ56</accession>
<dbReference type="KEGG" id="aar:Acear_1125"/>
<evidence type="ECO:0000313" key="4">
    <source>
        <dbReference type="Proteomes" id="UP000001661"/>
    </source>
</evidence>
<keyword evidence="3" id="KW-0808">Transferase</keyword>
<organism evidence="3 4">
    <name type="scientific">Acetohalobium arabaticum (strain ATCC 49924 / DSM 5501 / Z-7288)</name>
    <dbReference type="NCBI Taxonomy" id="574087"/>
    <lineage>
        <taxon>Bacteria</taxon>
        <taxon>Bacillati</taxon>
        <taxon>Bacillota</taxon>
        <taxon>Clostridia</taxon>
        <taxon>Halanaerobiales</taxon>
        <taxon>Halobacteroidaceae</taxon>
        <taxon>Acetohalobium</taxon>
    </lineage>
</organism>
<dbReference type="CAZy" id="GT4">
    <property type="family name" value="Glycosyltransferase Family 4"/>
</dbReference>
<proteinExistence type="predicted"/>
<keyword evidence="4" id="KW-1185">Reference proteome</keyword>
<dbReference type="RefSeq" id="WP_013278093.1">
    <property type="nucleotide sequence ID" value="NC_014378.1"/>
</dbReference>
<reference evidence="3 4" key="1">
    <citation type="journal article" date="2010" name="Stand. Genomic Sci.">
        <title>Complete genome sequence of Acetohalobium arabaticum type strain (Z-7288).</title>
        <authorList>
            <person name="Sikorski J."/>
            <person name="Lapidus A."/>
            <person name="Chertkov O."/>
            <person name="Lucas S."/>
            <person name="Copeland A."/>
            <person name="Glavina Del Rio T."/>
            <person name="Nolan M."/>
            <person name="Tice H."/>
            <person name="Cheng J.F."/>
            <person name="Han C."/>
            <person name="Brambilla E."/>
            <person name="Pitluck S."/>
            <person name="Liolios K."/>
            <person name="Ivanova N."/>
            <person name="Mavromatis K."/>
            <person name="Mikhailova N."/>
            <person name="Pati A."/>
            <person name="Bruce D."/>
            <person name="Detter C."/>
            <person name="Tapia R."/>
            <person name="Goodwin L."/>
            <person name="Chen A."/>
            <person name="Palaniappan K."/>
            <person name="Land M."/>
            <person name="Hauser L."/>
            <person name="Chang Y.J."/>
            <person name="Jeffries C.D."/>
            <person name="Rohde M."/>
            <person name="Goker M."/>
            <person name="Spring S."/>
            <person name="Woyke T."/>
            <person name="Bristow J."/>
            <person name="Eisen J.A."/>
            <person name="Markowitz V."/>
            <person name="Hugenholtz P."/>
            <person name="Kyrpides N.C."/>
            <person name="Klenk H.P."/>
        </authorList>
    </citation>
    <scope>NUCLEOTIDE SEQUENCE [LARGE SCALE GENOMIC DNA]</scope>
    <source>
        <strain evidence="4">ATCC 49924 / DSM 5501 / Z-7288</strain>
    </source>
</reference>
<dbReference type="SUPFAM" id="SSF53756">
    <property type="entry name" value="UDP-Glycosyltransferase/glycogen phosphorylase"/>
    <property type="match status" value="1"/>
</dbReference>
<dbReference type="InterPro" id="IPR001296">
    <property type="entry name" value="Glyco_trans_1"/>
</dbReference>
<dbReference type="HOGENOM" id="CLU_009583_2_0_9"/>
<name>D9QQ56_ACEAZ</name>
<evidence type="ECO:0000313" key="3">
    <source>
        <dbReference type="EMBL" id="ADL12647.1"/>
    </source>
</evidence>
<dbReference type="EMBL" id="CP002105">
    <property type="protein sequence ID" value="ADL12647.1"/>
    <property type="molecule type" value="Genomic_DNA"/>
</dbReference>
<protein>
    <submittedName>
        <fullName evidence="3">Glycosyl transferase group 1</fullName>
    </submittedName>
</protein>
<dbReference type="OrthoDB" id="9802525at2"/>
<dbReference type="AlphaFoldDB" id="D9QQ56"/>
<evidence type="ECO:0000259" key="1">
    <source>
        <dbReference type="Pfam" id="PF00534"/>
    </source>
</evidence>
<sequence>MHIAMFTNNYKPFVGGVPISIDLFAREFRKLGHKVSIFAPEYNEEVEEEEENTFRVPSLKMIKYGDSCFPIPISGLSDFKKNFGDFDIDIIHCHHPFFLGRVGQKLGNKHDIPVVYTYHTRFKEYFIHLPAGVRQVCQVAIDKLLKDFCNRSDLIFTPTDGMTEYLINKEVQSKIKVIPTGINIDNYKKYEDGKNEDYRKQLGLKPDENILLFVSRLSTEKNIGFLFESLQPLLRSNEDNKTKLLMVGDGPQKEELMQKTKNLNIDEQVKFLGKKDREELIRIYKLADIFVFSSLSETQGIVIIEALAGKTPVVALNGTGVKDILTDGRDGFLLEIGDKDGFRNRILKLLNNDELYNNMSEEAWKKANQYSINTLAKKVLSHYRSLCNGAKTNDYKSEVAAGRER</sequence>
<dbReference type="Proteomes" id="UP000001661">
    <property type="component" value="Chromosome"/>
</dbReference>
<dbReference type="PANTHER" id="PTHR45947">
    <property type="entry name" value="SULFOQUINOVOSYL TRANSFERASE SQD2"/>
    <property type="match status" value="1"/>
</dbReference>
<dbReference type="PANTHER" id="PTHR45947:SF3">
    <property type="entry name" value="SULFOQUINOVOSYL TRANSFERASE SQD2"/>
    <property type="match status" value="1"/>
</dbReference>
<feature type="domain" description="Glycosyl transferase family 1" evidence="1">
    <location>
        <begin position="196"/>
        <end position="364"/>
    </location>
</feature>
<dbReference type="InterPro" id="IPR050194">
    <property type="entry name" value="Glycosyltransferase_grp1"/>
</dbReference>